<comment type="caution">
    <text evidence="2">The sequence shown here is derived from an EMBL/GenBank/DDBJ whole genome shotgun (WGS) entry which is preliminary data.</text>
</comment>
<protein>
    <submittedName>
        <fullName evidence="2">Uncharacterized protein</fullName>
    </submittedName>
</protein>
<dbReference type="AlphaFoldDB" id="A0A2U3D863"/>
<feature type="region of interest" description="Disordered" evidence="1">
    <location>
        <begin position="41"/>
        <end position="60"/>
    </location>
</feature>
<name>A0A2U3D863_SULT2</name>
<evidence type="ECO:0000313" key="3">
    <source>
        <dbReference type="Proteomes" id="UP000245380"/>
    </source>
</evidence>
<organism evidence="2 3">
    <name type="scientific">Sulfoacidibacillus thermotolerans</name>
    <name type="common">Acidibacillus sulfuroxidans</name>
    <dbReference type="NCBI Taxonomy" id="1765684"/>
    <lineage>
        <taxon>Bacteria</taxon>
        <taxon>Bacillati</taxon>
        <taxon>Bacillota</taxon>
        <taxon>Bacilli</taxon>
        <taxon>Bacillales</taxon>
        <taxon>Alicyclobacillaceae</taxon>
        <taxon>Sulfoacidibacillus</taxon>
    </lineage>
</organism>
<sequence length="60" mass="6644">MLCPHCGAKGHLEQTAFTPEYELFYCTVCKIEYIAYASGNGEFNEPVPLSKPKTTDAKAE</sequence>
<gene>
    <name evidence="2" type="ORF">BM613_08310</name>
</gene>
<dbReference type="EMBL" id="MPDK01000012">
    <property type="protein sequence ID" value="PWI57468.1"/>
    <property type="molecule type" value="Genomic_DNA"/>
</dbReference>
<proteinExistence type="predicted"/>
<keyword evidence="3" id="KW-1185">Reference proteome</keyword>
<accession>A0A2U3D863</accession>
<evidence type="ECO:0000313" key="2">
    <source>
        <dbReference type="EMBL" id="PWI57468.1"/>
    </source>
</evidence>
<dbReference type="Proteomes" id="UP000245380">
    <property type="component" value="Unassembled WGS sequence"/>
</dbReference>
<reference evidence="2 3" key="1">
    <citation type="submission" date="2016-11" db="EMBL/GenBank/DDBJ databases">
        <title>Comparative genomics of Acidibacillus ferroxidans species.</title>
        <authorList>
            <person name="Oliveira G."/>
            <person name="Nunes G."/>
            <person name="Oliveira R."/>
            <person name="Araujo F."/>
            <person name="Salim A."/>
            <person name="Scholte L."/>
            <person name="Morais D."/>
            <person name="Nancucheo I."/>
            <person name="Johnson D.B."/>
            <person name="Grail B."/>
            <person name="Bittencourt J."/>
            <person name="Valadares R."/>
        </authorList>
    </citation>
    <scope>NUCLEOTIDE SEQUENCE [LARGE SCALE GENOMIC DNA]</scope>
    <source>
        <strain evidence="2 3">Y002</strain>
    </source>
</reference>
<evidence type="ECO:0000256" key="1">
    <source>
        <dbReference type="SAM" id="MobiDB-lite"/>
    </source>
</evidence>